<dbReference type="Proteomes" id="UP001214250">
    <property type="component" value="Chromosome 1"/>
</dbReference>
<dbReference type="InterPro" id="IPR015002">
    <property type="entry name" value="T6SS_Tdi1_C"/>
</dbReference>
<evidence type="ECO:0000313" key="2">
    <source>
        <dbReference type="EMBL" id="WDE96574.1"/>
    </source>
</evidence>
<evidence type="ECO:0000313" key="3">
    <source>
        <dbReference type="Proteomes" id="UP001214250"/>
    </source>
</evidence>
<organism evidence="2 3">
    <name type="scientific">Lentisphaera profundi</name>
    <dbReference type="NCBI Taxonomy" id="1658616"/>
    <lineage>
        <taxon>Bacteria</taxon>
        <taxon>Pseudomonadati</taxon>
        <taxon>Lentisphaerota</taxon>
        <taxon>Lentisphaeria</taxon>
        <taxon>Lentisphaerales</taxon>
        <taxon>Lentisphaeraceae</taxon>
        <taxon>Lentisphaera</taxon>
    </lineage>
</organism>
<reference evidence="2 3" key="1">
    <citation type="submission" date="2023-02" db="EMBL/GenBank/DDBJ databases">
        <title>Genome sequence of Lentisphaera profundi SAORIC-696.</title>
        <authorList>
            <person name="Kim e."/>
            <person name="Cho J.-C."/>
            <person name="Choi A."/>
            <person name="Kang I."/>
        </authorList>
    </citation>
    <scope>NUCLEOTIDE SEQUENCE [LARGE SCALE GENOMIC DNA]</scope>
    <source>
        <strain evidence="2 3">SAORIC-696</strain>
    </source>
</reference>
<feature type="domain" description="T6SS immunity protein Tdi1 C-terminal" evidence="1">
    <location>
        <begin position="66"/>
        <end position="139"/>
    </location>
</feature>
<keyword evidence="3" id="KW-1185">Reference proteome</keyword>
<protein>
    <submittedName>
        <fullName evidence="2">DUF1851 domain-containing protein</fullName>
    </submittedName>
</protein>
<proteinExistence type="predicted"/>
<dbReference type="Pfam" id="PF08906">
    <property type="entry name" value="T6SS_Tdi1_C"/>
    <property type="match status" value="1"/>
</dbReference>
<accession>A0ABY7VS60</accession>
<name>A0ABY7VS60_9BACT</name>
<evidence type="ECO:0000259" key="1">
    <source>
        <dbReference type="Pfam" id="PF08906"/>
    </source>
</evidence>
<dbReference type="RefSeq" id="WP_274150639.1">
    <property type="nucleotide sequence ID" value="NZ_CP117811.1"/>
</dbReference>
<dbReference type="EMBL" id="CP117811">
    <property type="protein sequence ID" value="WDE96574.1"/>
    <property type="molecule type" value="Genomic_DNA"/>
</dbReference>
<gene>
    <name evidence="2" type="ORF">PQO03_01155</name>
</gene>
<sequence>MELSLNELLCIPQRELPREEILSSWSWLTTDLPVLFTAMGDVFVQAEDATVLLLDVTVGELIEVAKNGEEFQQLLTDNEFVADKFCADTVASYLRAGKELNAGKCYGYKKPLVLGGDEKVHNLKVSAIEDYLKAMGELHEKLKDLPDQSKIDMDFE</sequence>